<reference evidence="1 2" key="1">
    <citation type="submission" date="2014-05" db="EMBL/GenBank/DDBJ databases">
        <title>Draft genome sequence of a rare smut relative, Tilletiaria anomala UBC 951.</title>
        <authorList>
            <consortium name="DOE Joint Genome Institute"/>
            <person name="Toome M."/>
            <person name="Kuo A."/>
            <person name="Henrissat B."/>
            <person name="Lipzen A."/>
            <person name="Tritt A."/>
            <person name="Yoshinaga Y."/>
            <person name="Zane M."/>
            <person name="Barry K."/>
            <person name="Grigoriev I.V."/>
            <person name="Spatafora J.W."/>
            <person name="Aimea M.C."/>
        </authorList>
    </citation>
    <scope>NUCLEOTIDE SEQUENCE [LARGE SCALE GENOMIC DNA]</scope>
    <source>
        <strain evidence="1 2">UBC 951</strain>
    </source>
</reference>
<organism evidence="1 2">
    <name type="scientific">Tilletiaria anomala (strain ATCC 24038 / CBS 436.72 / UBC 951)</name>
    <dbReference type="NCBI Taxonomy" id="1037660"/>
    <lineage>
        <taxon>Eukaryota</taxon>
        <taxon>Fungi</taxon>
        <taxon>Dikarya</taxon>
        <taxon>Basidiomycota</taxon>
        <taxon>Ustilaginomycotina</taxon>
        <taxon>Exobasidiomycetes</taxon>
        <taxon>Georgefischeriales</taxon>
        <taxon>Tilletiariaceae</taxon>
        <taxon>Tilletiaria</taxon>
    </lineage>
</organism>
<dbReference type="EMBL" id="JMSN01000127">
    <property type="protein sequence ID" value="KDN37933.1"/>
    <property type="molecule type" value="Genomic_DNA"/>
</dbReference>
<evidence type="ECO:0000313" key="2">
    <source>
        <dbReference type="Proteomes" id="UP000027361"/>
    </source>
</evidence>
<proteinExistence type="predicted"/>
<dbReference type="InterPro" id="IPR036188">
    <property type="entry name" value="FAD/NAD-bd_sf"/>
</dbReference>
<accession>A0A066VCC0</accession>
<dbReference type="RefSeq" id="XP_013240539.1">
    <property type="nucleotide sequence ID" value="XM_013385085.1"/>
</dbReference>
<dbReference type="GeneID" id="25265727"/>
<comment type="caution">
    <text evidence="1">The sequence shown here is derived from an EMBL/GenBank/DDBJ whole genome shotgun (WGS) entry which is preliminary data.</text>
</comment>
<dbReference type="Proteomes" id="UP000027361">
    <property type="component" value="Unassembled WGS sequence"/>
</dbReference>
<dbReference type="SUPFAM" id="SSF51905">
    <property type="entry name" value="FAD/NAD(P)-binding domain"/>
    <property type="match status" value="1"/>
</dbReference>
<sequence length="211" mass="23030">MQGAGLAEEFKKISHLEAERMIIADQCDGARRSSLVGVIPMEMCQWRRPMAKSKSNFTTYSLVQMARGPNRAALYVKLNPTYIGVTFVEIFYTPGNNKGIIGQLNVEKYEVYAALRVSLGAIKLPGNMHKLCTYREGPGRAEQRAGSRYTVRPLVSFEHEDDVKVVAGDSTVLMSDVAHLMCPSSGSGANFAMLDGFELAQGIDGAASSEE</sequence>
<dbReference type="HOGENOM" id="CLU_1305640_0_0_1"/>
<keyword evidence="2" id="KW-1185">Reference proteome</keyword>
<dbReference type="InParanoid" id="A0A066VCC0"/>
<dbReference type="AlphaFoldDB" id="A0A066VCC0"/>
<name>A0A066VCC0_TILAU</name>
<dbReference type="Gene3D" id="3.50.50.60">
    <property type="entry name" value="FAD/NAD(P)-binding domain"/>
    <property type="match status" value="1"/>
</dbReference>
<evidence type="ECO:0000313" key="1">
    <source>
        <dbReference type="EMBL" id="KDN37933.1"/>
    </source>
</evidence>
<gene>
    <name evidence="1" type="ORF">K437DRAFT_264927</name>
</gene>
<protein>
    <submittedName>
        <fullName evidence="1">Uncharacterized protein</fullName>
    </submittedName>
</protein>
<dbReference type="OrthoDB" id="655030at2759"/>